<dbReference type="HOGENOM" id="CLU_001324_10_2_1"/>
<feature type="non-terminal residue" evidence="1">
    <location>
        <position position="1"/>
    </location>
</feature>
<reference evidence="1 2" key="1">
    <citation type="submission" date="2014-06" db="EMBL/GenBank/DDBJ databases">
        <title>Evolutionary Origins and Diversification of the Mycorrhizal Mutualists.</title>
        <authorList>
            <consortium name="DOE Joint Genome Institute"/>
            <consortium name="Mycorrhizal Genomics Consortium"/>
            <person name="Kohler A."/>
            <person name="Kuo A."/>
            <person name="Nagy L.G."/>
            <person name="Floudas D."/>
            <person name="Copeland A."/>
            <person name="Barry K.W."/>
            <person name="Cichocki N."/>
            <person name="Veneault-Fourrey C."/>
            <person name="LaButti K."/>
            <person name="Lindquist E.A."/>
            <person name="Lipzen A."/>
            <person name="Lundell T."/>
            <person name="Morin E."/>
            <person name="Murat C."/>
            <person name="Riley R."/>
            <person name="Ohm R."/>
            <person name="Sun H."/>
            <person name="Tunlid A."/>
            <person name="Henrissat B."/>
            <person name="Grigoriev I.V."/>
            <person name="Hibbett D.S."/>
            <person name="Martin F."/>
        </authorList>
    </citation>
    <scope>NUCLEOTIDE SEQUENCE [LARGE SCALE GENOMIC DNA]</scope>
    <source>
        <strain evidence="1 2">SS14</strain>
    </source>
</reference>
<dbReference type="EMBL" id="KN837170">
    <property type="protein sequence ID" value="KIJ37336.1"/>
    <property type="molecule type" value="Genomic_DNA"/>
</dbReference>
<gene>
    <name evidence="1" type="ORF">M422DRAFT_178280</name>
</gene>
<dbReference type="Proteomes" id="UP000054279">
    <property type="component" value="Unassembled WGS sequence"/>
</dbReference>
<evidence type="ECO:0000313" key="1">
    <source>
        <dbReference type="EMBL" id="KIJ37336.1"/>
    </source>
</evidence>
<sequence>QVPIVPAFAYTAHNSQGRSLNAGCIDFASCPNLAMAYVMLSCLHSLDGLTILRPFASNKIRCHVPEEVWNELK</sequence>
<protein>
    <submittedName>
        <fullName evidence="1">Uncharacterized protein</fullName>
    </submittedName>
</protein>
<dbReference type="OrthoDB" id="432234at2759"/>
<dbReference type="AlphaFoldDB" id="A0A0C9VJ45"/>
<organism evidence="1 2">
    <name type="scientific">Sphaerobolus stellatus (strain SS14)</name>
    <dbReference type="NCBI Taxonomy" id="990650"/>
    <lineage>
        <taxon>Eukaryota</taxon>
        <taxon>Fungi</taxon>
        <taxon>Dikarya</taxon>
        <taxon>Basidiomycota</taxon>
        <taxon>Agaricomycotina</taxon>
        <taxon>Agaricomycetes</taxon>
        <taxon>Phallomycetidae</taxon>
        <taxon>Geastrales</taxon>
        <taxon>Sphaerobolaceae</taxon>
        <taxon>Sphaerobolus</taxon>
    </lineage>
</organism>
<accession>A0A0C9VJ45</accession>
<keyword evidence="2" id="KW-1185">Reference proteome</keyword>
<name>A0A0C9VJ45_SPHS4</name>
<evidence type="ECO:0000313" key="2">
    <source>
        <dbReference type="Proteomes" id="UP000054279"/>
    </source>
</evidence>
<proteinExistence type="predicted"/>